<dbReference type="SUPFAM" id="SSF53822">
    <property type="entry name" value="Periplasmic binding protein-like I"/>
    <property type="match status" value="1"/>
</dbReference>
<comment type="subcellular location">
    <subcellularLocation>
        <location evidence="1">Membrane</location>
    </subcellularLocation>
</comment>
<keyword evidence="2" id="KW-0812">Transmembrane</keyword>
<evidence type="ECO:0000256" key="1">
    <source>
        <dbReference type="ARBA" id="ARBA00004370"/>
    </source>
</evidence>
<dbReference type="GO" id="GO:0016020">
    <property type="term" value="C:membrane"/>
    <property type="evidence" value="ECO:0007669"/>
    <property type="project" value="UniProtKB-SubCell"/>
</dbReference>
<keyword evidence="7" id="KW-1185">Reference proteome</keyword>
<proteinExistence type="predicted"/>
<evidence type="ECO:0000256" key="4">
    <source>
        <dbReference type="ARBA" id="ARBA00023136"/>
    </source>
</evidence>
<dbReference type="Proteomes" id="UP001519460">
    <property type="component" value="Unassembled WGS sequence"/>
</dbReference>
<dbReference type="AlphaFoldDB" id="A0ABD0K499"/>
<feature type="domain" description="Receptor ligand binding region" evidence="5">
    <location>
        <begin position="8"/>
        <end position="128"/>
    </location>
</feature>
<comment type="caution">
    <text evidence="6">The sequence shown here is derived from an EMBL/GenBank/DDBJ whole genome shotgun (WGS) entry which is preliminary data.</text>
</comment>
<keyword evidence="3" id="KW-1133">Transmembrane helix</keyword>
<sequence>MSGQVHNPFYLSLQPANTHLARGLVSLLAVNYWYRVTMLVEEELRYDGFRNTFLDHTQDEKWTVEDELILSRGLSDVEIQEALAALSPNVSRIFILHSSTSFAHRVLSVAPKVLNVDKQFAWIVTGNAYTRNERILRDFPLGTKAFLMNQDLHVEELLRDTLDFILAAFQENPHLYQDKTTWLQRGCWSTNGESPLPNHNAVYE</sequence>
<keyword evidence="4" id="KW-0472">Membrane</keyword>
<protein>
    <recommendedName>
        <fullName evidence="5">Receptor ligand binding region domain-containing protein</fullName>
    </recommendedName>
</protein>
<evidence type="ECO:0000259" key="5">
    <source>
        <dbReference type="Pfam" id="PF01094"/>
    </source>
</evidence>
<dbReference type="Pfam" id="PF01094">
    <property type="entry name" value="ANF_receptor"/>
    <property type="match status" value="1"/>
</dbReference>
<reference evidence="6 7" key="1">
    <citation type="journal article" date="2023" name="Sci. Data">
        <title>Genome assembly of the Korean intertidal mud-creeper Batillaria attramentaria.</title>
        <authorList>
            <person name="Patra A.K."/>
            <person name="Ho P.T."/>
            <person name="Jun S."/>
            <person name="Lee S.J."/>
            <person name="Kim Y."/>
            <person name="Won Y.J."/>
        </authorList>
    </citation>
    <scope>NUCLEOTIDE SEQUENCE [LARGE SCALE GENOMIC DNA]</scope>
    <source>
        <strain evidence="6">Wonlab-2016</strain>
    </source>
</reference>
<evidence type="ECO:0000313" key="7">
    <source>
        <dbReference type="Proteomes" id="UP001519460"/>
    </source>
</evidence>
<evidence type="ECO:0000256" key="3">
    <source>
        <dbReference type="ARBA" id="ARBA00022989"/>
    </source>
</evidence>
<dbReference type="InterPro" id="IPR001828">
    <property type="entry name" value="ANF_lig-bd_rcpt"/>
</dbReference>
<dbReference type="EMBL" id="JACVVK020000248">
    <property type="protein sequence ID" value="KAK7482257.1"/>
    <property type="molecule type" value="Genomic_DNA"/>
</dbReference>
<organism evidence="6 7">
    <name type="scientific">Batillaria attramentaria</name>
    <dbReference type="NCBI Taxonomy" id="370345"/>
    <lineage>
        <taxon>Eukaryota</taxon>
        <taxon>Metazoa</taxon>
        <taxon>Spiralia</taxon>
        <taxon>Lophotrochozoa</taxon>
        <taxon>Mollusca</taxon>
        <taxon>Gastropoda</taxon>
        <taxon>Caenogastropoda</taxon>
        <taxon>Sorbeoconcha</taxon>
        <taxon>Cerithioidea</taxon>
        <taxon>Batillariidae</taxon>
        <taxon>Batillaria</taxon>
    </lineage>
</organism>
<accession>A0ABD0K499</accession>
<dbReference type="InterPro" id="IPR028082">
    <property type="entry name" value="Peripla_BP_I"/>
</dbReference>
<gene>
    <name evidence="6" type="ORF">BaRGS_00026500</name>
</gene>
<name>A0ABD0K499_9CAEN</name>
<evidence type="ECO:0000256" key="2">
    <source>
        <dbReference type="ARBA" id="ARBA00022692"/>
    </source>
</evidence>
<dbReference type="Gene3D" id="3.40.50.2300">
    <property type="match status" value="1"/>
</dbReference>
<evidence type="ECO:0000313" key="6">
    <source>
        <dbReference type="EMBL" id="KAK7482257.1"/>
    </source>
</evidence>